<sequence>MKALGNVLLLPFKLILLIGFIISLVGFVLTTVFEHLSTFIVGTFISLCLLIIAASIVLYGTNLKENPASMMVLIAFAISVVITLIPFAFKGLLSFFKKGLAFWF</sequence>
<dbReference type="RefSeq" id="WP_125138284.1">
    <property type="nucleotide sequence ID" value="NZ_LR130778.1"/>
</dbReference>
<name>A0A3P7Q0N9_9FIRM</name>
<dbReference type="Proteomes" id="UP000279029">
    <property type="component" value="Chromosome"/>
</dbReference>
<keyword evidence="1" id="KW-0812">Transmembrane</keyword>
<feature type="transmembrane region" description="Helical" evidence="1">
    <location>
        <begin position="71"/>
        <end position="89"/>
    </location>
</feature>
<keyword evidence="1" id="KW-1133">Transmembrane helix</keyword>
<keyword evidence="3" id="KW-1185">Reference proteome</keyword>
<dbReference type="AlphaFoldDB" id="A0A3P7Q0N9"/>
<organism evidence="2 3">
    <name type="scientific">Petrocella atlantisensis</name>
    <dbReference type="NCBI Taxonomy" id="2173034"/>
    <lineage>
        <taxon>Bacteria</taxon>
        <taxon>Bacillati</taxon>
        <taxon>Bacillota</taxon>
        <taxon>Clostridia</taxon>
        <taxon>Lachnospirales</taxon>
        <taxon>Vallitaleaceae</taxon>
        <taxon>Petrocella</taxon>
    </lineage>
</organism>
<feature type="transmembrane region" description="Helical" evidence="1">
    <location>
        <begin position="39"/>
        <end position="59"/>
    </location>
</feature>
<feature type="transmembrane region" description="Helical" evidence="1">
    <location>
        <begin position="12"/>
        <end position="33"/>
    </location>
</feature>
<reference evidence="2 3" key="1">
    <citation type="submission" date="2018-09" db="EMBL/GenBank/DDBJ databases">
        <authorList>
            <person name="Postec A."/>
        </authorList>
    </citation>
    <scope>NUCLEOTIDE SEQUENCE [LARGE SCALE GENOMIC DNA]</scope>
    <source>
        <strain evidence="2">70B-A</strain>
    </source>
</reference>
<gene>
    <name evidence="2" type="ORF">PATL70BA_3367</name>
</gene>
<dbReference type="KEGG" id="cbar:PATL70BA_3367"/>
<protein>
    <submittedName>
        <fullName evidence="2">Uncharacterized protein</fullName>
    </submittedName>
</protein>
<proteinExistence type="predicted"/>
<accession>A0A3P7Q0N9</accession>
<evidence type="ECO:0000313" key="3">
    <source>
        <dbReference type="Proteomes" id="UP000279029"/>
    </source>
</evidence>
<keyword evidence="1" id="KW-0472">Membrane</keyword>
<evidence type="ECO:0000256" key="1">
    <source>
        <dbReference type="SAM" id="Phobius"/>
    </source>
</evidence>
<dbReference type="EMBL" id="LR130778">
    <property type="protein sequence ID" value="VDN49297.1"/>
    <property type="molecule type" value="Genomic_DNA"/>
</dbReference>
<evidence type="ECO:0000313" key="2">
    <source>
        <dbReference type="EMBL" id="VDN49297.1"/>
    </source>
</evidence>